<reference evidence="7" key="1">
    <citation type="submission" date="2016-11" db="EMBL/GenBank/DDBJ databases">
        <title>Actinomyces gypaetusis sp. nov. isolated from Gypaetus barbatus in Qinghai Tibet Plateau China.</title>
        <authorList>
            <person name="Meng X."/>
        </authorList>
    </citation>
    <scope>NUCLEOTIDE SEQUENCE [LARGE SCALE GENOMIC DNA]</scope>
    <source>
        <strain evidence="7">DSM 15383</strain>
    </source>
</reference>
<evidence type="ECO:0000259" key="4">
    <source>
        <dbReference type="Pfam" id="PF00370"/>
    </source>
</evidence>
<dbReference type="Proteomes" id="UP000186465">
    <property type="component" value="Unassembled WGS sequence"/>
</dbReference>
<evidence type="ECO:0000256" key="3">
    <source>
        <dbReference type="ARBA" id="ARBA00022777"/>
    </source>
</evidence>
<comment type="caution">
    <text evidence="6">The sequence shown here is derived from an EMBL/GenBank/DDBJ whole genome shotgun (WGS) entry which is preliminary data.</text>
</comment>
<feature type="domain" description="Carbohydrate kinase FGGY C-terminal" evidence="5">
    <location>
        <begin position="260"/>
        <end position="445"/>
    </location>
</feature>
<dbReference type="STRING" id="156892.BM477_00205"/>
<name>A0A1Q5PS85_9ACTO</name>
<proteinExistence type="inferred from homology"/>
<gene>
    <name evidence="6" type="ORF">BM477_00205</name>
</gene>
<dbReference type="AlphaFoldDB" id="A0A1Q5PS85"/>
<dbReference type="GO" id="GO:0016301">
    <property type="term" value="F:kinase activity"/>
    <property type="evidence" value="ECO:0007669"/>
    <property type="project" value="UniProtKB-KW"/>
</dbReference>
<evidence type="ECO:0000313" key="7">
    <source>
        <dbReference type="Proteomes" id="UP000186465"/>
    </source>
</evidence>
<dbReference type="InterPro" id="IPR050406">
    <property type="entry name" value="FGGY_Carb_Kinase"/>
</dbReference>
<comment type="similarity">
    <text evidence="1">Belongs to the FGGY kinase family.</text>
</comment>
<dbReference type="GO" id="GO:0005975">
    <property type="term" value="P:carbohydrate metabolic process"/>
    <property type="evidence" value="ECO:0007669"/>
    <property type="project" value="InterPro"/>
</dbReference>
<keyword evidence="2" id="KW-0808">Transferase</keyword>
<dbReference type="InterPro" id="IPR043129">
    <property type="entry name" value="ATPase_NBD"/>
</dbReference>
<dbReference type="Pfam" id="PF02782">
    <property type="entry name" value="FGGY_C"/>
    <property type="match status" value="1"/>
</dbReference>
<evidence type="ECO:0000259" key="5">
    <source>
        <dbReference type="Pfam" id="PF02782"/>
    </source>
</evidence>
<dbReference type="OrthoDB" id="9761504at2"/>
<dbReference type="PANTHER" id="PTHR43095">
    <property type="entry name" value="SUGAR KINASE"/>
    <property type="match status" value="1"/>
</dbReference>
<keyword evidence="7" id="KW-1185">Reference proteome</keyword>
<evidence type="ECO:0000256" key="2">
    <source>
        <dbReference type="ARBA" id="ARBA00022679"/>
    </source>
</evidence>
<dbReference type="Gene3D" id="3.30.420.40">
    <property type="match status" value="2"/>
</dbReference>
<dbReference type="InterPro" id="IPR018485">
    <property type="entry name" value="FGGY_C"/>
</dbReference>
<dbReference type="RefSeq" id="WP_075360678.1">
    <property type="nucleotide sequence ID" value="NZ_MPDM01000001.1"/>
</dbReference>
<dbReference type="InterPro" id="IPR018484">
    <property type="entry name" value="FGGY_N"/>
</dbReference>
<feature type="domain" description="Carbohydrate kinase FGGY N-terminal" evidence="4">
    <location>
        <begin position="7"/>
        <end position="232"/>
    </location>
</feature>
<evidence type="ECO:0000313" key="6">
    <source>
        <dbReference type="EMBL" id="OKL50437.1"/>
    </source>
</evidence>
<dbReference type="Pfam" id="PF00370">
    <property type="entry name" value="FGGY_N"/>
    <property type="match status" value="1"/>
</dbReference>
<organism evidence="6 7">
    <name type="scientific">Boudabousia marimammalium</name>
    <dbReference type="NCBI Taxonomy" id="156892"/>
    <lineage>
        <taxon>Bacteria</taxon>
        <taxon>Bacillati</taxon>
        <taxon>Actinomycetota</taxon>
        <taxon>Actinomycetes</taxon>
        <taxon>Actinomycetales</taxon>
        <taxon>Actinomycetaceae</taxon>
        <taxon>Boudabousia</taxon>
    </lineage>
</organism>
<accession>A0A1Q5PS85</accession>
<evidence type="ECO:0000256" key="1">
    <source>
        <dbReference type="ARBA" id="ARBA00009156"/>
    </source>
</evidence>
<protein>
    <recommendedName>
        <fullName evidence="8">Rhamnulokinase</fullName>
    </recommendedName>
</protein>
<evidence type="ECO:0008006" key="8">
    <source>
        <dbReference type="Google" id="ProtNLM"/>
    </source>
</evidence>
<sequence>MDPVTKIALDVGSSSLRVMMGQLDKSSNHLTVQEIDRVAHQPQQVDGQFRWDLERLTTFVSQSLTRLKQEYPTISSVGVDTWGVDYVVVNQHGRPLKPAVSYRDPRGGRGRAELKELVSEPDQYQITGILPQDINTIYQLRADREALQEITQDHDAKALLLPDFFSNLCAAAWAGVPAESLYIDGASRCISSTTGLLQHGNLAWAPALVKATGIPSMILPPVRDELQVAAEVDGLQVIRAGSHDTACAEFALPGESPRCLVSSGSWCVVSITLDKPLISQSAYTLGVTNEAAVGGGFRASLNLTGWWLLQQLGPEIRERFGDLSWGEIAERAAASATDSPVFEVQTEEAQQLISTLPGLLKHLGFAGDQDEDYWQAIRALVVSMAHSHATSLRQLAQLCDFTGAIYLVGGGSHNRLYTETMEQILGTKLTKISAEGSTMGNLLAQYTVAGFDKSAIKVEFI</sequence>
<keyword evidence="3" id="KW-0418">Kinase</keyword>
<dbReference type="SUPFAM" id="SSF53067">
    <property type="entry name" value="Actin-like ATPase domain"/>
    <property type="match status" value="2"/>
</dbReference>
<dbReference type="EMBL" id="MPDM01000001">
    <property type="protein sequence ID" value="OKL50437.1"/>
    <property type="molecule type" value="Genomic_DNA"/>
</dbReference>